<dbReference type="GeneID" id="45635503"/>
<sequence length="130" mass="15131">MITVSLILKIISLFIAVLCLILIEIDKERHILNTKMKTIIAILGILAFIYSLYILWKLIILMERGKIITISLILKIISFFIAVLYLILIGIDKERHILSTKMKTTINILGILAFIYFLYILWKIITLIRK</sequence>
<evidence type="ECO:0000313" key="2">
    <source>
        <dbReference type="EMBL" id="PHI15482.1"/>
    </source>
</evidence>
<evidence type="ECO:0000256" key="1">
    <source>
        <dbReference type="SAM" id="Phobius"/>
    </source>
</evidence>
<dbReference type="KEGG" id="fpol:ERS445057_01739"/>
<dbReference type="EMBL" id="NIRO01000004">
    <property type="protein sequence ID" value="PHI15482.1"/>
    <property type="molecule type" value="Genomic_DNA"/>
</dbReference>
<evidence type="ECO:0000313" key="3">
    <source>
        <dbReference type="Proteomes" id="UP000224507"/>
    </source>
</evidence>
<feature type="transmembrane region" description="Helical" evidence="1">
    <location>
        <begin position="6"/>
        <end position="26"/>
    </location>
</feature>
<protein>
    <submittedName>
        <fullName evidence="2">Uncharacterized protein</fullName>
    </submittedName>
</protein>
<comment type="caution">
    <text evidence="2">The sequence shown here is derived from an EMBL/GenBank/DDBJ whole genome shotgun (WGS) entry which is preliminary data.</text>
</comment>
<dbReference type="Proteomes" id="UP000224507">
    <property type="component" value="Unassembled WGS sequence"/>
</dbReference>
<dbReference type="RefSeq" id="WP_005898476.1">
    <property type="nucleotide sequence ID" value="NZ_CP077153.1"/>
</dbReference>
<feature type="transmembrane region" description="Helical" evidence="1">
    <location>
        <begin position="38"/>
        <end position="61"/>
    </location>
</feature>
<dbReference type="AlphaFoldDB" id="A0A2C6CHD8"/>
<feature type="transmembrane region" description="Helical" evidence="1">
    <location>
        <begin position="108"/>
        <end position="128"/>
    </location>
</feature>
<keyword evidence="1" id="KW-1133">Transmembrane helix</keyword>
<keyword evidence="1" id="KW-0812">Transmembrane</keyword>
<organism evidence="2 3">
    <name type="scientific">Fusobacterium nucleatum subsp. polymorphum</name>
    <name type="common">Fusobacterium polymorphum</name>
    <dbReference type="NCBI Taxonomy" id="76857"/>
    <lineage>
        <taxon>Bacteria</taxon>
        <taxon>Fusobacteriati</taxon>
        <taxon>Fusobacteriota</taxon>
        <taxon>Fusobacteriia</taxon>
        <taxon>Fusobacteriales</taxon>
        <taxon>Fusobacteriaceae</taxon>
        <taxon>Fusobacterium</taxon>
    </lineage>
</organism>
<gene>
    <name evidence="2" type="ORF">CBG56_05495</name>
</gene>
<reference evidence="2 3" key="1">
    <citation type="submission" date="2017-06" db="EMBL/GenBank/DDBJ databases">
        <title>Draft genome sequence of Fusobacterium nucleatum subsp. polymorphum KCOM 1274 (=ChDC F309).</title>
        <authorList>
            <person name="Kook J.-K."/>
            <person name="Park S.-N."/>
            <person name="Lim Y.K."/>
            <person name="Roh H."/>
        </authorList>
    </citation>
    <scope>NUCLEOTIDE SEQUENCE [LARGE SCALE GENOMIC DNA]</scope>
    <source>
        <strain evidence="3">KCOM 1274 (ChDC F309)</strain>
    </source>
</reference>
<feature type="transmembrane region" description="Helical" evidence="1">
    <location>
        <begin position="67"/>
        <end position="88"/>
    </location>
</feature>
<keyword evidence="1" id="KW-0472">Membrane</keyword>
<proteinExistence type="predicted"/>
<accession>A0A2C6CHD8</accession>
<name>A0A2C6CHD8_FUSNP</name>